<dbReference type="KEGG" id="pseg:D3H65_08355"/>
<keyword evidence="1 4" id="KW-0808">Transferase</keyword>
<feature type="domain" description="N-acetyltransferase" evidence="3">
    <location>
        <begin position="5"/>
        <end position="167"/>
    </location>
</feature>
<gene>
    <name evidence="4" type="ORF">D3H65_08355</name>
</gene>
<keyword evidence="2" id="KW-0012">Acyltransferase</keyword>
<sequence>MNDELIIRTAEIEDLATIGFLAQQIWPGTYGSILPAEQLQYMMDLIYSPDSLQQQMTKHKHVFLLAELDEEPVGFASWSPLKEAGVYKLHKLYVHPKTQGKGIGKTLVDFIIDQLPTPEATTLRLNVNRHNKARQFYEKLGFIVTKEEDIDIGHDYYMNDYVMEKKL</sequence>
<dbReference type="Proteomes" id="UP000263900">
    <property type="component" value="Chromosome"/>
</dbReference>
<evidence type="ECO:0000313" key="4">
    <source>
        <dbReference type="EMBL" id="AXY73993.1"/>
    </source>
</evidence>
<dbReference type="PROSITE" id="PS51186">
    <property type="entry name" value="GNAT"/>
    <property type="match status" value="1"/>
</dbReference>
<dbReference type="AlphaFoldDB" id="A0A3B7ML27"/>
<dbReference type="InterPro" id="IPR016181">
    <property type="entry name" value="Acyl_CoA_acyltransferase"/>
</dbReference>
<dbReference type="CDD" id="cd04301">
    <property type="entry name" value="NAT_SF"/>
    <property type="match status" value="1"/>
</dbReference>
<evidence type="ECO:0000313" key="5">
    <source>
        <dbReference type="Proteomes" id="UP000263900"/>
    </source>
</evidence>
<dbReference type="InterPro" id="IPR000182">
    <property type="entry name" value="GNAT_dom"/>
</dbReference>
<evidence type="ECO:0000259" key="3">
    <source>
        <dbReference type="PROSITE" id="PS51186"/>
    </source>
</evidence>
<dbReference type="InterPro" id="IPR050832">
    <property type="entry name" value="Bact_Acetyltransf"/>
</dbReference>
<accession>A0A3B7ML27</accession>
<protein>
    <submittedName>
        <fullName evidence="4">GNAT family N-acetyltransferase</fullName>
    </submittedName>
</protein>
<dbReference type="PANTHER" id="PTHR43877">
    <property type="entry name" value="AMINOALKYLPHOSPHONATE N-ACETYLTRANSFERASE-RELATED-RELATED"/>
    <property type="match status" value="1"/>
</dbReference>
<dbReference type="Pfam" id="PF13673">
    <property type="entry name" value="Acetyltransf_10"/>
    <property type="match status" value="1"/>
</dbReference>
<evidence type="ECO:0000256" key="2">
    <source>
        <dbReference type="ARBA" id="ARBA00023315"/>
    </source>
</evidence>
<dbReference type="RefSeq" id="WP_119049880.1">
    <property type="nucleotide sequence ID" value="NZ_CP032157.1"/>
</dbReference>
<organism evidence="4 5">
    <name type="scientific">Paraflavitalea soli</name>
    <dbReference type="NCBI Taxonomy" id="2315862"/>
    <lineage>
        <taxon>Bacteria</taxon>
        <taxon>Pseudomonadati</taxon>
        <taxon>Bacteroidota</taxon>
        <taxon>Chitinophagia</taxon>
        <taxon>Chitinophagales</taxon>
        <taxon>Chitinophagaceae</taxon>
        <taxon>Paraflavitalea</taxon>
    </lineage>
</organism>
<dbReference type="GO" id="GO:0016747">
    <property type="term" value="F:acyltransferase activity, transferring groups other than amino-acyl groups"/>
    <property type="evidence" value="ECO:0007669"/>
    <property type="project" value="InterPro"/>
</dbReference>
<dbReference type="SUPFAM" id="SSF55729">
    <property type="entry name" value="Acyl-CoA N-acyltransferases (Nat)"/>
    <property type="match status" value="1"/>
</dbReference>
<dbReference type="OrthoDB" id="9800604at2"/>
<evidence type="ECO:0000256" key="1">
    <source>
        <dbReference type="ARBA" id="ARBA00022679"/>
    </source>
</evidence>
<reference evidence="4 5" key="1">
    <citation type="submission" date="2018-09" db="EMBL/GenBank/DDBJ databases">
        <title>Genome sequencing of strain 6GH32-13.</title>
        <authorList>
            <person name="Weon H.-Y."/>
            <person name="Heo J."/>
            <person name="Kwon S.-W."/>
        </authorList>
    </citation>
    <scope>NUCLEOTIDE SEQUENCE [LARGE SCALE GENOMIC DNA]</scope>
    <source>
        <strain evidence="4 5">5GH32-13</strain>
    </source>
</reference>
<keyword evidence="5" id="KW-1185">Reference proteome</keyword>
<proteinExistence type="predicted"/>
<name>A0A3B7ML27_9BACT</name>
<dbReference type="EMBL" id="CP032157">
    <property type="protein sequence ID" value="AXY73993.1"/>
    <property type="molecule type" value="Genomic_DNA"/>
</dbReference>
<dbReference type="Gene3D" id="3.40.630.30">
    <property type="match status" value="1"/>
</dbReference>